<feature type="compositionally biased region" description="Basic and acidic residues" evidence="1">
    <location>
        <begin position="35"/>
        <end position="54"/>
    </location>
</feature>
<feature type="domain" description="Oxidoreductase-like" evidence="2">
    <location>
        <begin position="88"/>
        <end position="121"/>
    </location>
</feature>
<evidence type="ECO:0000256" key="1">
    <source>
        <dbReference type="SAM" id="MobiDB-lite"/>
    </source>
</evidence>
<dbReference type="AlphaFoldDB" id="A0AAV2RFF0"/>
<evidence type="ECO:0000313" key="4">
    <source>
        <dbReference type="Proteomes" id="UP001497623"/>
    </source>
</evidence>
<dbReference type="GO" id="GO:0005739">
    <property type="term" value="C:mitochondrion"/>
    <property type="evidence" value="ECO:0007669"/>
    <property type="project" value="TreeGrafter"/>
</dbReference>
<gene>
    <name evidence="3" type="ORF">MNOR_LOCUS22993</name>
</gene>
<dbReference type="InterPro" id="IPR039251">
    <property type="entry name" value="OXLD1"/>
</dbReference>
<proteinExistence type="predicted"/>
<keyword evidence="4" id="KW-1185">Reference proteome</keyword>
<accession>A0AAV2RFF0</accession>
<sequence>MQRCRLLSKKNSINTHLSALHQSRSISTNTGILRTSKDTTNFDRPEIKERHSSKEGNSSTKTIASTDVSHILKEKREFSTEIKSEDFSLPAPPEPPTTCCMSACPNCVWIDYADMLTNYYKDGGELAMKAVEKEVEDPNIKAFILMEIRFNMMKS</sequence>
<dbReference type="InterPro" id="IPR019180">
    <property type="entry name" value="Oxidoreductase-like_N"/>
</dbReference>
<dbReference type="EMBL" id="CAXKWB010019807">
    <property type="protein sequence ID" value="CAL4122271.1"/>
    <property type="molecule type" value="Genomic_DNA"/>
</dbReference>
<name>A0AAV2RFF0_MEGNR</name>
<reference evidence="3 4" key="1">
    <citation type="submission" date="2024-05" db="EMBL/GenBank/DDBJ databases">
        <authorList>
            <person name="Wallberg A."/>
        </authorList>
    </citation>
    <scope>NUCLEOTIDE SEQUENCE [LARGE SCALE GENOMIC DNA]</scope>
</reference>
<dbReference type="Pfam" id="PF09791">
    <property type="entry name" value="Oxidored-like"/>
    <property type="match status" value="1"/>
</dbReference>
<feature type="compositionally biased region" description="Polar residues" evidence="1">
    <location>
        <begin position="55"/>
        <end position="66"/>
    </location>
</feature>
<dbReference type="PANTHER" id="PTHR21193:SF3">
    <property type="entry name" value="OXIDOREDUCTASE-LIKE DOMAIN-CONTAINING PROTEIN 1"/>
    <property type="match status" value="1"/>
</dbReference>
<evidence type="ECO:0000313" key="3">
    <source>
        <dbReference type="EMBL" id="CAL4122271.1"/>
    </source>
</evidence>
<organism evidence="3 4">
    <name type="scientific">Meganyctiphanes norvegica</name>
    <name type="common">Northern krill</name>
    <name type="synonym">Thysanopoda norvegica</name>
    <dbReference type="NCBI Taxonomy" id="48144"/>
    <lineage>
        <taxon>Eukaryota</taxon>
        <taxon>Metazoa</taxon>
        <taxon>Ecdysozoa</taxon>
        <taxon>Arthropoda</taxon>
        <taxon>Crustacea</taxon>
        <taxon>Multicrustacea</taxon>
        <taxon>Malacostraca</taxon>
        <taxon>Eumalacostraca</taxon>
        <taxon>Eucarida</taxon>
        <taxon>Euphausiacea</taxon>
        <taxon>Euphausiidae</taxon>
        <taxon>Meganyctiphanes</taxon>
    </lineage>
</organism>
<feature type="region of interest" description="Disordered" evidence="1">
    <location>
        <begin position="35"/>
        <end position="66"/>
    </location>
</feature>
<dbReference type="Proteomes" id="UP001497623">
    <property type="component" value="Unassembled WGS sequence"/>
</dbReference>
<dbReference type="PANTHER" id="PTHR21193">
    <property type="entry name" value="OXIDOREDUCTASE-LIKE DOMAIN-CONTAINING PROTEIN 1"/>
    <property type="match status" value="1"/>
</dbReference>
<comment type="caution">
    <text evidence="3">The sequence shown here is derived from an EMBL/GenBank/DDBJ whole genome shotgun (WGS) entry which is preliminary data.</text>
</comment>
<evidence type="ECO:0000259" key="2">
    <source>
        <dbReference type="Pfam" id="PF09791"/>
    </source>
</evidence>
<protein>
    <recommendedName>
        <fullName evidence="2">Oxidoreductase-like domain-containing protein</fullName>
    </recommendedName>
</protein>